<feature type="region of interest" description="Disordered" evidence="1">
    <location>
        <begin position="1"/>
        <end position="28"/>
    </location>
</feature>
<evidence type="ECO:0008006" key="4">
    <source>
        <dbReference type="Google" id="ProtNLM"/>
    </source>
</evidence>
<name>A0A067SLY6_GALM3</name>
<protein>
    <recommendedName>
        <fullName evidence="4">Protein kinase domain-containing protein</fullName>
    </recommendedName>
</protein>
<feature type="region of interest" description="Disordered" evidence="1">
    <location>
        <begin position="759"/>
        <end position="779"/>
    </location>
</feature>
<feature type="compositionally biased region" description="Low complexity" evidence="1">
    <location>
        <begin position="373"/>
        <end position="382"/>
    </location>
</feature>
<evidence type="ECO:0000313" key="2">
    <source>
        <dbReference type="EMBL" id="KDR68734.1"/>
    </source>
</evidence>
<dbReference type="Proteomes" id="UP000027222">
    <property type="component" value="Unassembled WGS sequence"/>
</dbReference>
<dbReference type="InterPro" id="IPR011009">
    <property type="entry name" value="Kinase-like_dom_sf"/>
</dbReference>
<dbReference type="SUPFAM" id="SSF56112">
    <property type="entry name" value="Protein kinase-like (PK-like)"/>
    <property type="match status" value="1"/>
</dbReference>
<feature type="compositionally biased region" description="Polar residues" evidence="1">
    <location>
        <begin position="1"/>
        <end position="19"/>
    </location>
</feature>
<sequence>MTKSISTAGEIGSSTTPLLNESLDGSRRPKLSFEEVATSLLLSDAMEAPVPLQALPEVTPDNGAPSQVAVEAKQRLEDFFRWTPKEQFQSNSGSRSDKTREPAFFDLHLHERLRLKQVIVVDDLVEKIAGICDSENLDSLLPTSLESNKGFPKVHAKPRRQNKLGRNVDETSVRDAYQANAGKFCPKVASGLIFDLKDWKKVLSWSPSSIYKQSRAQADGFLVVDDPLDLEGTILEASDTNNLDSAGAEEVKDTDAVKGFSWSDLTEADRRNIETIKRHKLDHIAIWEMKSLAAGSEKVMNAILDLKGDFKWTTCETNHTACGPSKHINAGGKRSITGRKTGPDSTVNFWNHELLDPKQLGKRKQREGEPHSTDGSASSSSFVADSVGSESVKTKAHWIIQQFPTPVSSSCRRSFMQGWAELIANDATIIIFHSGNYEIIGIRHRASQTLYLSRCLHIPTEESPTHGKLHTACFIAAYHDAVNRAQQLDEWLAEPLENLPETYRRSYDYDQTEYPTPKQRISTAETKARKSVKLERDWAILDDLSQVSCVYIHLSPPIFAKCTRVLFDRQCDEFVNMSQQPVPPSPLHIFPRKKSSSSSRNLFRLLVQRDESDNAQSVQSVVMKMARSSAEREGLHKEYLHYLQVSETKVVPSTYGFFKHTAADEISSIDVLLLEDRGQSLDECFQYNPKLYAIACKNFDLIKETLRGLHAAKMAHRNLKPDHILVVRTKDKAHPIFISLISLRECTTLEQPEPEHAVVTMGSSDPVSDKDLSGSRSSANCQMQEDINDLRRCFMRSEPGSSSKIQRVDTFDLPVQRSGSSGFSGLQSFIYCADSETDSARDEDGELEWM</sequence>
<evidence type="ECO:0000256" key="1">
    <source>
        <dbReference type="SAM" id="MobiDB-lite"/>
    </source>
</evidence>
<reference evidence="3" key="1">
    <citation type="journal article" date="2014" name="Proc. Natl. Acad. Sci. U.S.A.">
        <title>Extensive sampling of basidiomycete genomes demonstrates inadequacy of the white-rot/brown-rot paradigm for wood decay fungi.</title>
        <authorList>
            <person name="Riley R."/>
            <person name="Salamov A.A."/>
            <person name="Brown D.W."/>
            <person name="Nagy L.G."/>
            <person name="Floudas D."/>
            <person name="Held B.W."/>
            <person name="Levasseur A."/>
            <person name="Lombard V."/>
            <person name="Morin E."/>
            <person name="Otillar R."/>
            <person name="Lindquist E.A."/>
            <person name="Sun H."/>
            <person name="LaButti K.M."/>
            <person name="Schmutz J."/>
            <person name="Jabbour D."/>
            <person name="Luo H."/>
            <person name="Baker S.E."/>
            <person name="Pisabarro A.G."/>
            <person name="Walton J.D."/>
            <person name="Blanchette R.A."/>
            <person name="Henrissat B."/>
            <person name="Martin F."/>
            <person name="Cullen D."/>
            <person name="Hibbett D.S."/>
            <person name="Grigoriev I.V."/>
        </authorList>
    </citation>
    <scope>NUCLEOTIDE SEQUENCE [LARGE SCALE GENOMIC DNA]</scope>
    <source>
        <strain evidence="3">CBS 339.88</strain>
    </source>
</reference>
<feature type="region of interest" description="Disordered" evidence="1">
    <location>
        <begin position="358"/>
        <end position="382"/>
    </location>
</feature>
<accession>A0A067SLY6</accession>
<organism evidence="2 3">
    <name type="scientific">Galerina marginata (strain CBS 339.88)</name>
    <dbReference type="NCBI Taxonomy" id="685588"/>
    <lineage>
        <taxon>Eukaryota</taxon>
        <taxon>Fungi</taxon>
        <taxon>Dikarya</taxon>
        <taxon>Basidiomycota</taxon>
        <taxon>Agaricomycotina</taxon>
        <taxon>Agaricomycetes</taxon>
        <taxon>Agaricomycetidae</taxon>
        <taxon>Agaricales</taxon>
        <taxon>Agaricineae</taxon>
        <taxon>Strophariaceae</taxon>
        <taxon>Galerina</taxon>
    </lineage>
</organism>
<gene>
    <name evidence="2" type="ORF">GALMADRAFT_1353671</name>
</gene>
<dbReference type="HOGENOM" id="CLU_335553_0_0_1"/>
<keyword evidence="3" id="KW-1185">Reference proteome</keyword>
<evidence type="ECO:0000313" key="3">
    <source>
        <dbReference type="Proteomes" id="UP000027222"/>
    </source>
</evidence>
<dbReference type="EMBL" id="KL142406">
    <property type="protein sequence ID" value="KDR68734.1"/>
    <property type="molecule type" value="Genomic_DNA"/>
</dbReference>
<proteinExistence type="predicted"/>
<dbReference type="OrthoDB" id="2931579at2759"/>
<dbReference type="AlphaFoldDB" id="A0A067SLY6"/>